<evidence type="ECO:0000256" key="1">
    <source>
        <dbReference type="ARBA" id="ARBA00007381"/>
    </source>
</evidence>
<name>A0A9D4QSA3_DREPO</name>
<keyword evidence="2" id="KW-0547">Nucleotide-binding</keyword>
<proteinExistence type="inferred from homology"/>
<dbReference type="GO" id="GO:0005524">
    <property type="term" value="F:ATP binding"/>
    <property type="evidence" value="ECO:0007669"/>
    <property type="project" value="UniProtKB-KW"/>
</dbReference>
<dbReference type="Pfam" id="PF00012">
    <property type="entry name" value="HSP70"/>
    <property type="match status" value="1"/>
</dbReference>
<evidence type="ECO:0000256" key="3">
    <source>
        <dbReference type="ARBA" id="ARBA00022840"/>
    </source>
</evidence>
<dbReference type="EMBL" id="JAIWYP010000004">
    <property type="protein sequence ID" value="KAH3840797.1"/>
    <property type="molecule type" value="Genomic_DNA"/>
</dbReference>
<evidence type="ECO:0000256" key="2">
    <source>
        <dbReference type="ARBA" id="ARBA00022741"/>
    </source>
</evidence>
<keyword evidence="3" id="KW-0067">ATP-binding</keyword>
<evidence type="ECO:0000313" key="4">
    <source>
        <dbReference type="EMBL" id="KAH3840797.1"/>
    </source>
</evidence>
<protein>
    <submittedName>
        <fullName evidence="4">Uncharacterized protein</fullName>
    </submittedName>
</protein>
<gene>
    <name evidence="4" type="ORF">DPMN_114253</name>
</gene>
<keyword evidence="5" id="KW-1185">Reference proteome</keyword>
<dbReference type="SUPFAM" id="SSF53067">
    <property type="entry name" value="Actin-like ATPase domain"/>
    <property type="match status" value="2"/>
</dbReference>
<accession>A0A9D4QSA3</accession>
<dbReference type="OrthoDB" id="6127299at2759"/>
<comment type="similarity">
    <text evidence="1">Belongs to the heat shock protein 70 family.</text>
</comment>
<dbReference type="CDD" id="cd10229">
    <property type="entry name" value="ASKHA_NBD_HSP70_HSPA12"/>
    <property type="match status" value="1"/>
</dbReference>
<evidence type="ECO:0000313" key="5">
    <source>
        <dbReference type="Proteomes" id="UP000828390"/>
    </source>
</evidence>
<dbReference type="AlphaFoldDB" id="A0A9D4QSA3"/>
<sequence length="575" mass="64354">MASKDFFLVAAIDFGTTFSGYAFSEVTEFQADPLRVSTCTWGSSTNSVMSLKTPSSILFRPEKTFDSFGFEAEDKYSNLSLDNMHRSWYYFRRFKMMLYNSKDVHRSNLLKDETGKEMSAIDVFAASIRYMKDHLGDFLSRRSTQIRDNEIRWVLTVPAIWDDAAKQFMREAAEKAGIDGKALLLALEPEAASMCCKYLPVERTETRIECFSPGSKYLVLDAGGGTVDITVHEVNPDGTLKELHKANGGPWGGTTVDEAFLDFLSEILGADVLEAFRDRHRDDYIDLLREFETRKRAVKPDSDSRVTFKMPISLHELYREKKKAEIRDAVRDHPKYGGKITCAGDKMRVEADLVKDMFSKTCADIVQHVRKLLLNPVTKGTSTLLMVGGFSESPMLQDAIKKGFPDKKVVVPPDAGLTVLKGAVIFGHNSEMIVSRIAKYTYGMKCFRSFNSAIHPPERMQIINGRKEVPGCFDKLVEVGKLVSPDKPVGPKTYFPFENHSGFTIKLFASPKTDPSFVDEEGSIPIGEVDVDCRDDKGSVTSADVYLIFGGTELELKAVHSDTGRETKAKFDFLG</sequence>
<reference evidence="4" key="2">
    <citation type="submission" date="2020-11" db="EMBL/GenBank/DDBJ databases">
        <authorList>
            <person name="McCartney M.A."/>
            <person name="Auch B."/>
            <person name="Kono T."/>
            <person name="Mallez S."/>
            <person name="Becker A."/>
            <person name="Gohl D.M."/>
            <person name="Silverstein K.A.T."/>
            <person name="Koren S."/>
            <person name="Bechman K.B."/>
            <person name="Herman A."/>
            <person name="Abrahante J.E."/>
            <person name="Garbe J."/>
        </authorList>
    </citation>
    <scope>NUCLEOTIDE SEQUENCE</scope>
    <source>
        <strain evidence="4">Duluth1</strain>
        <tissue evidence="4">Whole animal</tissue>
    </source>
</reference>
<dbReference type="PANTHER" id="PTHR14187:SF46">
    <property type="entry name" value="HEAT SHOCK 70 KDA PROTEIN 12A"/>
    <property type="match status" value="1"/>
</dbReference>
<comment type="caution">
    <text evidence="4">The sequence shown here is derived from an EMBL/GenBank/DDBJ whole genome shotgun (WGS) entry which is preliminary data.</text>
</comment>
<dbReference type="GO" id="GO:0140662">
    <property type="term" value="F:ATP-dependent protein folding chaperone"/>
    <property type="evidence" value="ECO:0007669"/>
    <property type="project" value="InterPro"/>
</dbReference>
<organism evidence="4 5">
    <name type="scientific">Dreissena polymorpha</name>
    <name type="common">Zebra mussel</name>
    <name type="synonym">Mytilus polymorpha</name>
    <dbReference type="NCBI Taxonomy" id="45954"/>
    <lineage>
        <taxon>Eukaryota</taxon>
        <taxon>Metazoa</taxon>
        <taxon>Spiralia</taxon>
        <taxon>Lophotrochozoa</taxon>
        <taxon>Mollusca</taxon>
        <taxon>Bivalvia</taxon>
        <taxon>Autobranchia</taxon>
        <taxon>Heteroconchia</taxon>
        <taxon>Euheterodonta</taxon>
        <taxon>Imparidentia</taxon>
        <taxon>Neoheterodontei</taxon>
        <taxon>Myida</taxon>
        <taxon>Dreissenoidea</taxon>
        <taxon>Dreissenidae</taxon>
        <taxon>Dreissena</taxon>
    </lineage>
</organism>
<reference evidence="4" key="1">
    <citation type="journal article" date="2019" name="bioRxiv">
        <title>The Genome of the Zebra Mussel, Dreissena polymorpha: A Resource for Invasive Species Research.</title>
        <authorList>
            <person name="McCartney M.A."/>
            <person name="Auch B."/>
            <person name="Kono T."/>
            <person name="Mallez S."/>
            <person name="Zhang Y."/>
            <person name="Obille A."/>
            <person name="Becker A."/>
            <person name="Abrahante J.E."/>
            <person name="Garbe J."/>
            <person name="Badalamenti J.P."/>
            <person name="Herman A."/>
            <person name="Mangelson H."/>
            <person name="Liachko I."/>
            <person name="Sullivan S."/>
            <person name="Sone E.D."/>
            <person name="Koren S."/>
            <person name="Silverstein K.A.T."/>
            <person name="Beckman K.B."/>
            <person name="Gohl D.M."/>
        </authorList>
    </citation>
    <scope>NUCLEOTIDE SEQUENCE</scope>
    <source>
        <strain evidence="4">Duluth1</strain>
        <tissue evidence="4">Whole animal</tissue>
    </source>
</reference>
<dbReference type="PANTHER" id="PTHR14187">
    <property type="entry name" value="ALPHA KINASE/ELONGATION FACTOR 2 KINASE"/>
    <property type="match status" value="1"/>
</dbReference>
<dbReference type="InterPro" id="IPR043129">
    <property type="entry name" value="ATPase_NBD"/>
</dbReference>
<dbReference type="Gene3D" id="3.30.420.40">
    <property type="match status" value="2"/>
</dbReference>
<dbReference type="Proteomes" id="UP000828390">
    <property type="component" value="Unassembled WGS sequence"/>
</dbReference>
<dbReference type="InterPro" id="IPR013126">
    <property type="entry name" value="Hsp_70_fam"/>
</dbReference>